<dbReference type="InterPro" id="IPR025799">
    <property type="entry name" value="Arg_MeTrfase"/>
</dbReference>
<accession>A0AAW0MQV3</accession>
<dbReference type="EMBL" id="JBBPFD010000077">
    <property type="protein sequence ID" value="KAK7880569.1"/>
    <property type="molecule type" value="Genomic_DNA"/>
</dbReference>
<comment type="caution">
    <text evidence="6">The sequence shown here is derived from an EMBL/GenBank/DDBJ whole genome shotgun (WGS) entry which is preliminary data.</text>
</comment>
<dbReference type="InterPro" id="IPR029063">
    <property type="entry name" value="SAM-dependent_MTases_sf"/>
</dbReference>
<evidence type="ECO:0000256" key="2">
    <source>
        <dbReference type="ARBA" id="ARBA00022679"/>
    </source>
</evidence>
<dbReference type="GO" id="GO:0032259">
    <property type="term" value="P:methylation"/>
    <property type="evidence" value="ECO:0007669"/>
    <property type="project" value="UniProtKB-KW"/>
</dbReference>
<gene>
    <name evidence="6" type="ORF">WMY93_032794</name>
</gene>
<dbReference type="SUPFAM" id="SSF53335">
    <property type="entry name" value="S-adenosyl-L-methionine-dependent methyltransferases"/>
    <property type="match status" value="1"/>
</dbReference>
<dbReference type="InterPro" id="IPR055135">
    <property type="entry name" value="PRMT_dom"/>
</dbReference>
<dbReference type="Gene3D" id="2.70.160.11">
    <property type="entry name" value="Hnrnp arginine n-methyltransferase1"/>
    <property type="match status" value="1"/>
</dbReference>
<dbReference type="PANTHER" id="PTHR11006:SF49">
    <property type="entry name" value="HISTONE-ARGININE METHYLTRANSFERASE CARM1"/>
    <property type="match status" value="1"/>
</dbReference>
<dbReference type="Proteomes" id="UP001460270">
    <property type="component" value="Unassembled WGS sequence"/>
</dbReference>
<keyword evidence="3 4" id="KW-0949">S-adenosyl-L-methionine</keyword>
<keyword evidence="7" id="KW-1185">Reference proteome</keyword>
<evidence type="ECO:0000313" key="6">
    <source>
        <dbReference type="EMBL" id="KAK7880569.1"/>
    </source>
</evidence>
<keyword evidence="2 4" id="KW-0808">Transferase</keyword>
<sequence length="379" mass="43223">MKTFQHHLRRKLEKTFREGDRKVDKEIGARKLETSPSDCFQFHSCLSQQQSFLQDYSRIATYHRAILLNEADFTDKVVLDVGGSGLLSFFAVQAGAAKVYSVQPGPMFKHVQSLVQSNGLSGRIQVLNADLDSVVCPEKVDVLLSESMGHMLLSDPRLHKVLRVKKWLKPEGSIFPSWADLHFAPFTDEQLYFENYARAAFWQQSNFYGINLSSLHNSAVDEFFRQPVVDTFEVQILMSRSVKHRVTLKRRHQKISTVCEVSAQLRVFVSPQPRLEIPFTFALLQSGLVHGLAFWFDVAFKDPTPTEPLTRWCQVRCLFQTPLFAKMGQTLTGNVILAANDRQSYDIHITATIDQSGFSSGNVLDLKNPFFRMPSWFHS</sequence>
<evidence type="ECO:0000259" key="5">
    <source>
        <dbReference type="Pfam" id="PF22528"/>
    </source>
</evidence>
<reference evidence="7" key="1">
    <citation type="submission" date="2024-04" db="EMBL/GenBank/DDBJ databases">
        <title>Salinicola lusitanus LLJ914,a marine bacterium isolated from the Okinawa Trough.</title>
        <authorList>
            <person name="Li J."/>
        </authorList>
    </citation>
    <scope>NUCLEOTIDE SEQUENCE [LARGE SCALE GENOMIC DNA]</scope>
</reference>
<evidence type="ECO:0000256" key="4">
    <source>
        <dbReference type="PROSITE-ProRule" id="PRU01015"/>
    </source>
</evidence>
<dbReference type="PANTHER" id="PTHR11006">
    <property type="entry name" value="PROTEIN ARGININE N-METHYLTRANSFERASE"/>
    <property type="match status" value="1"/>
</dbReference>
<keyword evidence="1 4" id="KW-0489">Methyltransferase</keyword>
<dbReference type="CDD" id="cd02440">
    <property type="entry name" value="AdoMet_MTases"/>
    <property type="match status" value="1"/>
</dbReference>
<evidence type="ECO:0000256" key="3">
    <source>
        <dbReference type="ARBA" id="ARBA00022691"/>
    </source>
</evidence>
<dbReference type="AlphaFoldDB" id="A0AAW0MQV3"/>
<dbReference type="PROSITE" id="PS51678">
    <property type="entry name" value="SAM_MT_PRMT"/>
    <property type="match status" value="1"/>
</dbReference>
<evidence type="ECO:0000256" key="1">
    <source>
        <dbReference type="ARBA" id="ARBA00022603"/>
    </source>
</evidence>
<dbReference type="GO" id="GO:0070611">
    <property type="term" value="F:histone H3R2 methyltransferase activity"/>
    <property type="evidence" value="ECO:0007669"/>
    <property type="project" value="TreeGrafter"/>
</dbReference>
<dbReference type="Gene3D" id="3.40.50.150">
    <property type="entry name" value="Vaccinia Virus protein VP39"/>
    <property type="match status" value="1"/>
</dbReference>
<dbReference type="Pfam" id="PF22528">
    <property type="entry name" value="PRMT_C"/>
    <property type="match status" value="1"/>
</dbReference>
<protein>
    <recommendedName>
        <fullName evidence="5">Protein arginine N-methyltransferase domain-containing protein</fullName>
    </recommendedName>
</protein>
<name>A0AAW0MQV3_9GOBI</name>
<feature type="domain" description="Protein arginine N-methyltransferase" evidence="5">
    <location>
        <begin position="179"/>
        <end position="347"/>
    </location>
</feature>
<organism evidence="6 7">
    <name type="scientific">Mugilogobius chulae</name>
    <name type="common">yellowstripe goby</name>
    <dbReference type="NCBI Taxonomy" id="88201"/>
    <lineage>
        <taxon>Eukaryota</taxon>
        <taxon>Metazoa</taxon>
        <taxon>Chordata</taxon>
        <taxon>Craniata</taxon>
        <taxon>Vertebrata</taxon>
        <taxon>Euteleostomi</taxon>
        <taxon>Actinopterygii</taxon>
        <taxon>Neopterygii</taxon>
        <taxon>Teleostei</taxon>
        <taxon>Neoteleostei</taxon>
        <taxon>Acanthomorphata</taxon>
        <taxon>Gobiaria</taxon>
        <taxon>Gobiiformes</taxon>
        <taxon>Gobioidei</taxon>
        <taxon>Gobiidae</taxon>
        <taxon>Gobionellinae</taxon>
        <taxon>Mugilogobius</taxon>
    </lineage>
</organism>
<evidence type="ECO:0000313" key="7">
    <source>
        <dbReference type="Proteomes" id="UP001460270"/>
    </source>
</evidence>
<proteinExistence type="predicted"/>